<dbReference type="InterPro" id="IPR036134">
    <property type="entry name" value="Crypto/Photolyase_FAD-like_sf"/>
</dbReference>
<evidence type="ECO:0000313" key="16">
    <source>
        <dbReference type="Proteomes" id="UP000318538"/>
    </source>
</evidence>
<feature type="domain" description="Photolyase/cryptochrome alpha/beta" evidence="14">
    <location>
        <begin position="21"/>
        <end position="153"/>
    </location>
</feature>
<comment type="catalytic activity">
    <reaction evidence="13">
        <text>cyclobutadipyrimidine (in DNA) = 2 pyrimidine residues (in DNA).</text>
        <dbReference type="EC" id="4.1.99.3"/>
    </reaction>
</comment>
<evidence type="ECO:0000256" key="1">
    <source>
        <dbReference type="ARBA" id="ARBA00001932"/>
    </source>
</evidence>
<keyword evidence="9" id="KW-0238">DNA-binding</keyword>
<dbReference type="SUPFAM" id="SSF48173">
    <property type="entry name" value="Cryptochrome/photolyase FAD-binding domain"/>
    <property type="match status" value="1"/>
</dbReference>
<dbReference type="KEGG" id="rlc:K227x_60380"/>
<evidence type="ECO:0000256" key="5">
    <source>
        <dbReference type="ARBA" id="ARBA00014046"/>
    </source>
</evidence>
<accession>A0A517NKF7</accession>
<sequence>MPVPSIRRSNANEHPIREDGDYVLYWMIAFRRTRYNFSLQHAVDLAKQYRKPLVIFEPLRTRYRWASDRLHQFVIEGMRDNAAMLSSKPVTYYPYVEPRPGVGTPLLHRLAARAVTVVTDEYPCFFLPHMITAVKDRLPARLELVDSNGVMPLRQPERTFTVAHSYRRWMQKNILDALCEMPDEDPLKGSRLPRLDRLPTSITKRWPAADIDDLLNGGLASIPIDHDVLPSPTVRGGAKDAAKRLSRFMDHTIDSYSDDRNHPDEHATTGLSPHLHFGHLSAHELVSRIFEHQDWSPDKLSPPNGKNHGFWNVDESSEALLDQVLTWREMGFNLSFREPDQYDKFESLPDWAKKSHQQTMSDPRPETYTAEQLEAAQTGDELWNAAQREIVETGVMHNYMRMLWGKKILQWSPTPQQALRIMIDLNNKYGLDGRDPNSYSGIFWVLGRYDRAWGPKRPIFGSVRYMTSDSARRKLRLKRYLQRHTDSN</sequence>
<evidence type="ECO:0000256" key="11">
    <source>
        <dbReference type="ARBA" id="ARBA00023239"/>
    </source>
</evidence>
<dbReference type="InterPro" id="IPR014729">
    <property type="entry name" value="Rossmann-like_a/b/a_fold"/>
</dbReference>
<dbReference type="FunFam" id="1.10.579.10:FF:000002">
    <property type="entry name" value="Deoxyribodipyrimidine photolyase"/>
    <property type="match status" value="1"/>
</dbReference>
<name>A0A517NKF7_9BACT</name>
<dbReference type="Proteomes" id="UP000318538">
    <property type="component" value="Chromosome"/>
</dbReference>
<keyword evidence="16" id="KW-1185">Reference proteome</keyword>
<comment type="similarity">
    <text evidence="3">Belongs to the DNA photolyase class-2 family.</text>
</comment>
<evidence type="ECO:0000256" key="10">
    <source>
        <dbReference type="ARBA" id="ARBA00023204"/>
    </source>
</evidence>
<keyword evidence="10" id="KW-0234">DNA repair</keyword>
<dbReference type="GO" id="GO:0003904">
    <property type="term" value="F:deoxyribodipyrimidine photo-lyase activity"/>
    <property type="evidence" value="ECO:0007669"/>
    <property type="project" value="UniProtKB-EC"/>
</dbReference>
<dbReference type="Gene3D" id="1.25.40.80">
    <property type="match status" value="1"/>
</dbReference>
<dbReference type="EC" id="4.1.99.3" evidence="4"/>
<keyword evidence="6" id="KW-0285">Flavoprotein</keyword>
<evidence type="ECO:0000259" key="14">
    <source>
        <dbReference type="PROSITE" id="PS51645"/>
    </source>
</evidence>
<dbReference type="SUPFAM" id="SSF52425">
    <property type="entry name" value="Cryptochrome/photolyase, N-terminal domain"/>
    <property type="match status" value="1"/>
</dbReference>
<organism evidence="15 16">
    <name type="scientific">Rubripirellula lacrimiformis</name>
    <dbReference type="NCBI Taxonomy" id="1930273"/>
    <lineage>
        <taxon>Bacteria</taxon>
        <taxon>Pseudomonadati</taxon>
        <taxon>Planctomycetota</taxon>
        <taxon>Planctomycetia</taxon>
        <taxon>Pirellulales</taxon>
        <taxon>Pirellulaceae</taxon>
        <taxon>Rubripirellula</taxon>
    </lineage>
</organism>
<evidence type="ECO:0000256" key="9">
    <source>
        <dbReference type="ARBA" id="ARBA00023125"/>
    </source>
</evidence>
<dbReference type="InterPro" id="IPR036155">
    <property type="entry name" value="Crypto/Photolyase_N_sf"/>
</dbReference>
<protein>
    <recommendedName>
        <fullName evidence="5">Deoxyribodipyrimidine photo-lyase</fullName>
        <ecNumber evidence="4">4.1.99.3</ecNumber>
    </recommendedName>
    <alternativeName>
        <fullName evidence="12">DNA photolyase</fullName>
    </alternativeName>
</protein>
<evidence type="ECO:0000256" key="2">
    <source>
        <dbReference type="ARBA" id="ARBA00001974"/>
    </source>
</evidence>
<comment type="cofactor">
    <cofactor evidence="1">
        <name>(6R)-5,10-methylene-5,6,7,8-tetrahydrofolate</name>
        <dbReference type="ChEBI" id="CHEBI:15636"/>
    </cofactor>
</comment>
<keyword evidence="7" id="KW-0227">DNA damage</keyword>
<evidence type="ECO:0000256" key="3">
    <source>
        <dbReference type="ARBA" id="ARBA00006409"/>
    </source>
</evidence>
<evidence type="ECO:0000256" key="4">
    <source>
        <dbReference type="ARBA" id="ARBA00013149"/>
    </source>
</evidence>
<dbReference type="PANTHER" id="PTHR10211:SF0">
    <property type="entry name" value="DEOXYRIBODIPYRIMIDINE PHOTO-LYASE"/>
    <property type="match status" value="1"/>
</dbReference>
<dbReference type="AlphaFoldDB" id="A0A517NKF7"/>
<dbReference type="GO" id="GO:0000719">
    <property type="term" value="P:photoreactive repair"/>
    <property type="evidence" value="ECO:0007669"/>
    <property type="project" value="TreeGrafter"/>
</dbReference>
<evidence type="ECO:0000256" key="13">
    <source>
        <dbReference type="ARBA" id="ARBA00033999"/>
    </source>
</evidence>
<comment type="cofactor">
    <cofactor evidence="2">
        <name>FAD</name>
        <dbReference type="ChEBI" id="CHEBI:57692"/>
    </cofactor>
</comment>
<dbReference type="Gene3D" id="1.10.579.10">
    <property type="entry name" value="DNA Cyclobutane Dipyrimidine Photolyase, subunit A, domain 3"/>
    <property type="match status" value="1"/>
</dbReference>
<gene>
    <name evidence="15" type="primary">phr_3</name>
    <name evidence="15" type="ORF">K227x_60380</name>
</gene>
<dbReference type="GO" id="GO:0003677">
    <property type="term" value="F:DNA binding"/>
    <property type="evidence" value="ECO:0007669"/>
    <property type="project" value="UniProtKB-KW"/>
</dbReference>
<reference evidence="15 16" key="1">
    <citation type="submission" date="2019-02" db="EMBL/GenBank/DDBJ databases">
        <title>Deep-cultivation of Planctomycetes and their phenomic and genomic characterization uncovers novel biology.</title>
        <authorList>
            <person name="Wiegand S."/>
            <person name="Jogler M."/>
            <person name="Boedeker C."/>
            <person name="Pinto D."/>
            <person name="Vollmers J."/>
            <person name="Rivas-Marin E."/>
            <person name="Kohn T."/>
            <person name="Peeters S.H."/>
            <person name="Heuer A."/>
            <person name="Rast P."/>
            <person name="Oberbeckmann S."/>
            <person name="Bunk B."/>
            <person name="Jeske O."/>
            <person name="Meyerdierks A."/>
            <person name="Storesund J.E."/>
            <person name="Kallscheuer N."/>
            <person name="Luecker S."/>
            <person name="Lage O.M."/>
            <person name="Pohl T."/>
            <person name="Merkel B.J."/>
            <person name="Hornburger P."/>
            <person name="Mueller R.-W."/>
            <person name="Bruemmer F."/>
            <person name="Labrenz M."/>
            <person name="Spormann A.M."/>
            <person name="Op den Camp H."/>
            <person name="Overmann J."/>
            <person name="Amann R."/>
            <person name="Jetten M.S.M."/>
            <person name="Mascher T."/>
            <person name="Medema M.H."/>
            <person name="Devos D.P."/>
            <person name="Kaster A.-K."/>
            <person name="Ovreas L."/>
            <person name="Rohde M."/>
            <person name="Galperin M.Y."/>
            <person name="Jogler C."/>
        </authorList>
    </citation>
    <scope>NUCLEOTIDE SEQUENCE [LARGE SCALE GENOMIC DNA]</scope>
    <source>
        <strain evidence="15 16">K22_7</strain>
    </source>
</reference>
<evidence type="ECO:0000256" key="8">
    <source>
        <dbReference type="ARBA" id="ARBA00022827"/>
    </source>
</evidence>
<dbReference type="RefSeq" id="WP_391540400.1">
    <property type="nucleotide sequence ID" value="NZ_CP036525.1"/>
</dbReference>
<dbReference type="PANTHER" id="PTHR10211">
    <property type="entry name" value="DEOXYRIBODIPYRIMIDINE PHOTOLYASE"/>
    <property type="match status" value="1"/>
</dbReference>
<evidence type="ECO:0000256" key="6">
    <source>
        <dbReference type="ARBA" id="ARBA00022630"/>
    </source>
</evidence>
<dbReference type="InterPro" id="IPR052219">
    <property type="entry name" value="Photolyase_Class-2"/>
</dbReference>
<keyword evidence="8" id="KW-0274">FAD</keyword>
<evidence type="ECO:0000256" key="7">
    <source>
        <dbReference type="ARBA" id="ARBA00022763"/>
    </source>
</evidence>
<evidence type="ECO:0000256" key="12">
    <source>
        <dbReference type="ARBA" id="ARBA00031671"/>
    </source>
</evidence>
<dbReference type="EMBL" id="CP036525">
    <property type="protein sequence ID" value="QDT07610.1"/>
    <property type="molecule type" value="Genomic_DNA"/>
</dbReference>
<evidence type="ECO:0000313" key="15">
    <source>
        <dbReference type="EMBL" id="QDT07610.1"/>
    </source>
</evidence>
<dbReference type="InterPro" id="IPR006050">
    <property type="entry name" value="DNA_photolyase_N"/>
</dbReference>
<keyword evidence="11 15" id="KW-0456">Lyase</keyword>
<dbReference type="Gene3D" id="3.40.50.620">
    <property type="entry name" value="HUPs"/>
    <property type="match status" value="1"/>
</dbReference>
<proteinExistence type="inferred from homology"/>
<dbReference type="PROSITE" id="PS51645">
    <property type="entry name" value="PHR_CRY_ALPHA_BETA"/>
    <property type="match status" value="1"/>
</dbReference>